<evidence type="ECO:0000256" key="1">
    <source>
        <dbReference type="SAM" id="MobiDB-lite"/>
    </source>
</evidence>
<name>A0AAV4XW81_CAEEX</name>
<proteinExistence type="predicted"/>
<evidence type="ECO:0000313" key="2">
    <source>
        <dbReference type="EMBL" id="GIY98234.1"/>
    </source>
</evidence>
<organism evidence="2 3">
    <name type="scientific">Caerostris extrusa</name>
    <name type="common">Bark spider</name>
    <name type="synonym">Caerostris bankana</name>
    <dbReference type="NCBI Taxonomy" id="172846"/>
    <lineage>
        <taxon>Eukaryota</taxon>
        <taxon>Metazoa</taxon>
        <taxon>Ecdysozoa</taxon>
        <taxon>Arthropoda</taxon>
        <taxon>Chelicerata</taxon>
        <taxon>Arachnida</taxon>
        <taxon>Araneae</taxon>
        <taxon>Araneomorphae</taxon>
        <taxon>Entelegynae</taxon>
        <taxon>Araneoidea</taxon>
        <taxon>Araneidae</taxon>
        <taxon>Caerostris</taxon>
    </lineage>
</organism>
<sequence length="66" mass="7005">MLHRFLQVRSRILSACLPTDAGDLGIQAPDVIRTWTRPPSPDAVPVPPSVGGTSRPPSQNGGFVTL</sequence>
<dbReference type="Proteomes" id="UP001054945">
    <property type="component" value="Unassembled WGS sequence"/>
</dbReference>
<comment type="caution">
    <text evidence="2">The sequence shown here is derived from an EMBL/GenBank/DDBJ whole genome shotgun (WGS) entry which is preliminary data.</text>
</comment>
<feature type="compositionally biased region" description="Pro residues" evidence="1">
    <location>
        <begin position="38"/>
        <end position="48"/>
    </location>
</feature>
<reference evidence="2 3" key="1">
    <citation type="submission" date="2021-06" db="EMBL/GenBank/DDBJ databases">
        <title>Caerostris extrusa draft genome.</title>
        <authorList>
            <person name="Kono N."/>
            <person name="Arakawa K."/>
        </authorList>
    </citation>
    <scope>NUCLEOTIDE SEQUENCE [LARGE SCALE GENOMIC DNA]</scope>
</reference>
<evidence type="ECO:0000313" key="3">
    <source>
        <dbReference type="Proteomes" id="UP001054945"/>
    </source>
</evidence>
<dbReference type="EMBL" id="BPLR01018270">
    <property type="protein sequence ID" value="GIY98234.1"/>
    <property type="molecule type" value="Genomic_DNA"/>
</dbReference>
<gene>
    <name evidence="2" type="ORF">CEXT_493431</name>
</gene>
<dbReference type="AlphaFoldDB" id="A0AAV4XW81"/>
<feature type="compositionally biased region" description="Polar residues" evidence="1">
    <location>
        <begin position="51"/>
        <end position="66"/>
    </location>
</feature>
<keyword evidence="3" id="KW-1185">Reference proteome</keyword>
<protein>
    <submittedName>
        <fullName evidence="2">Uncharacterized protein</fullName>
    </submittedName>
</protein>
<accession>A0AAV4XW81</accession>
<feature type="region of interest" description="Disordered" evidence="1">
    <location>
        <begin position="33"/>
        <end position="66"/>
    </location>
</feature>